<dbReference type="PANTHER" id="PTHR43762:SF1">
    <property type="entry name" value="D-ARABINONO-1,4-LACTONE OXIDASE"/>
    <property type="match status" value="1"/>
</dbReference>
<dbReference type="GO" id="GO:0016020">
    <property type="term" value="C:membrane"/>
    <property type="evidence" value="ECO:0007669"/>
    <property type="project" value="InterPro"/>
</dbReference>
<dbReference type="PROSITE" id="PS51387">
    <property type="entry name" value="FAD_PCMH"/>
    <property type="match status" value="1"/>
</dbReference>
<dbReference type="InterPro" id="IPR016166">
    <property type="entry name" value="FAD-bd_PCMH"/>
</dbReference>
<keyword evidence="1" id="KW-0285">Flavoprotein</keyword>
<dbReference type="OrthoDB" id="9800184at2"/>
<dbReference type="PANTHER" id="PTHR43762">
    <property type="entry name" value="L-GULONOLACTONE OXIDASE"/>
    <property type="match status" value="1"/>
</dbReference>
<dbReference type="KEGG" id="pko:PKOR_22735"/>
<dbReference type="InterPro" id="IPR016164">
    <property type="entry name" value="FAD-linked_Oxase-like_C"/>
</dbReference>
<dbReference type="Gene3D" id="3.30.70.2520">
    <property type="match status" value="1"/>
</dbReference>
<evidence type="ECO:0000256" key="3">
    <source>
        <dbReference type="ARBA" id="ARBA00023002"/>
    </source>
</evidence>
<evidence type="ECO:0000313" key="5">
    <source>
        <dbReference type="EMBL" id="AKD05349.1"/>
    </source>
</evidence>
<dbReference type="EMBL" id="CP009621">
    <property type="protein sequence ID" value="AKD05349.1"/>
    <property type="molecule type" value="Genomic_DNA"/>
</dbReference>
<dbReference type="PATRIC" id="fig|400092.3.peg.5003"/>
<dbReference type="PIRSF" id="PIRSF000136">
    <property type="entry name" value="LGO_GLO"/>
    <property type="match status" value="1"/>
</dbReference>
<dbReference type="InterPro" id="IPR016167">
    <property type="entry name" value="FAD-bd_PCMH_sub1"/>
</dbReference>
<keyword evidence="3" id="KW-0560">Oxidoreductase</keyword>
<dbReference type="Pfam" id="PF01565">
    <property type="entry name" value="FAD_binding_4"/>
    <property type="match status" value="1"/>
</dbReference>
<evidence type="ECO:0000259" key="4">
    <source>
        <dbReference type="PROSITE" id="PS51387"/>
    </source>
</evidence>
<keyword evidence="6" id="KW-1185">Reference proteome</keyword>
<dbReference type="SUPFAM" id="SSF56176">
    <property type="entry name" value="FAD-binding/transporter-associated domain-like"/>
    <property type="match status" value="1"/>
</dbReference>
<dbReference type="GO" id="GO:0003885">
    <property type="term" value="F:D-arabinono-1,4-lactone oxidase activity"/>
    <property type="evidence" value="ECO:0007669"/>
    <property type="project" value="InterPro"/>
</dbReference>
<keyword evidence="2" id="KW-0274">FAD</keyword>
<dbReference type="InterPro" id="IPR016169">
    <property type="entry name" value="FAD-bd_PCMH_sub2"/>
</dbReference>
<dbReference type="GO" id="GO:0071949">
    <property type="term" value="F:FAD binding"/>
    <property type="evidence" value="ECO:0007669"/>
    <property type="project" value="InterPro"/>
</dbReference>
<dbReference type="RefSeq" id="WP_046313707.1">
    <property type="nucleotide sequence ID" value="NZ_CBCSCY010000034.1"/>
</dbReference>
<reference evidence="5 6" key="1">
    <citation type="journal article" date="2015" name="Sci. Rep.">
        <title>Unraveling adaptation of Pontibacter korlensis to radiation and infertility in desert through complete genome and comparative transcriptomic analysis.</title>
        <authorList>
            <person name="Dai J."/>
            <person name="Dai W."/>
            <person name="Qiu C."/>
            <person name="Yang Z."/>
            <person name="Zhang Y."/>
            <person name="Zhou M."/>
            <person name="Zhang L."/>
            <person name="Fang C."/>
            <person name="Gao Q."/>
            <person name="Yang Q."/>
            <person name="Li X."/>
            <person name="Wang Z."/>
            <person name="Wang Z."/>
            <person name="Jia Z."/>
            <person name="Chen X."/>
        </authorList>
    </citation>
    <scope>NUCLEOTIDE SEQUENCE [LARGE SCALE GENOMIC DNA]</scope>
    <source>
        <strain evidence="5 6">X14-1T</strain>
    </source>
</reference>
<evidence type="ECO:0000256" key="1">
    <source>
        <dbReference type="ARBA" id="ARBA00022630"/>
    </source>
</evidence>
<dbReference type="HOGENOM" id="CLU_003896_4_3_10"/>
<feature type="domain" description="FAD-binding PCMH-type" evidence="4">
    <location>
        <begin position="14"/>
        <end position="183"/>
    </location>
</feature>
<dbReference type="InterPro" id="IPR036318">
    <property type="entry name" value="FAD-bd_PCMH-like_sf"/>
</dbReference>
<dbReference type="SUPFAM" id="SSF55103">
    <property type="entry name" value="FAD-linked oxidases, C-terminal domain"/>
    <property type="match status" value="1"/>
</dbReference>
<organism evidence="5 6">
    <name type="scientific">Pontibacter korlensis</name>
    <dbReference type="NCBI Taxonomy" id="400092"/>
    <lineage>
        <taxon>Bacteria</taxon>
        <taxon>Pseudomonadati</taxon>
        <taxon>Bacteroidota</taxon>
        <taxon>Cytophagia</taxon>
        <taxon>Cytophagales</taxon>
        <taxon>Hymenobacteraceae</taxon>
        <taxon>Pontibacter</taxon>
    </lineage>
</organism>
<dbReference type="Gene3D" id="3.30.43.10">
    <property type="entry name" value="Uridine Diphospho-n-acetylenolpyruvylglucosamine Reductase, domain 2"/>
    <property type="match status" value="1"/>
</dbReference>
<dbReference type="InterPro" id="IPR007173">
    <property type="entry name" value="ALO_C"/>
</dbReference>
<protein>
    <submittedName>
        <fullName evidence="5">Oxidoreductase</fullName>
    </submittedName>
</protein>
<dbReference type="Gene3D" id="3.30.465.10">
    <property type="match status" value="1"/>
</dbReference>
<evidence type="ECO:0000256" key="2">
    <source>
        <dbReference type="ARBA" id="ARBA00022827"/>
    </source>
</evidence>
<dbReference type="STRING" id="400092.PKOR_22735"/>
<accession>A0A0E3ZIE6</accession>
<evidence type="ECO:0000313" key="6">
    <source>
        <dbReference type="Proteomes" id="UP000033109"/>
    </source>
</evidence>
<dbReference type="Gene3D" id="1.10.45.10">
    <property type="entry name" value="Vanillyl-alcohol Oxidase, Chain A, domain 4"/>
    <property type="match status" value="1"/>
</dbReference>
<sequence length="408" mass="46561">MTKKENWVNWSGSIKFSPASIEKPETEEQIALLVQRAHQAGRKIRVVGAGHSSSPLVATKDTLVSLENFKGVHQYDLKSKTATLGAGMTVDEVNEDLLDIGLAVLNTGDVDVQTMAGAISTGTHGSGIKLKNLSSMLIGGRLVTGTGQIKDFTADSMDLLNSLRVSMGTCGIFTSITLQLEEAYQLYRREWCCHTDIALKHVDELIQGNRNFDFYWYPRSDEVKLRTLNRCEHTMDAIPYAKQVEEKAGWVGEILPKSRQLKFDEMEYALPYEAGPLCFQEIRKRMKEKHRETVGWRVLYRTVKADEAYLSPAFGRDTVTISLHHNAGLPFWRFFQDIEPIFQAYAGRPHWGKKYTMRAAELQALYPKWEQFHQVRRQLDPEGVFLSPFMQAIFEQHEHRKQNNVYAR</sequence>
<dbReference type="Pfam" id="PF04030">
    <property type="entry name" value="ALO"/>
    <property type="match status" value="2"/>
</dbReference>
<dbReference type="AlphaFoldDB" id="A0A0E3ZIE6"/>
<proteinExistence type="predicted"/>
<dbReference type="InterPro" id="IPR010031">
    <property type="entry name" value="FAD_lactone_oxidase-like"/>
</dbReference>
<gene>
    <name evidence="5" type="ORF">PKOR_22735</name>
</gene>
<dbReference type="InterPro" id="IPR016171">
    <property type="entry name" value="Vanillyl_alc_oxidase_C-sub2"/>
</dbReference>
<name>A0A0E3ZIE6_9BACT</name>
<dbReference type="Proteomes" id="UP000033109">
    <property type="component" value="Chromosome"/>
</dbReference>
<dbReference type="InterPro" id="IPR006094">
    <property type="entry name" value="Oxid_FAD_bind_N"/>
</dbReference>